<feature type="domain" description="N-acetyltransferase" evidence="1">
    <location>
        <begin position="11"/>
        <end position="172"/>
    </location>
</feature>
<dbReference type="PANTHER" id="PTHR43792">
    <property type="entry name" value="GNAT FAMILY, PUTATIVE (AFU_ORTHOLOGUE AFUA_3G00765)-RELATED-RELATED"/>
    <property type="match status" value="1"/>
</dbReference>
<evidence type="ECO:0000313" key="3">
    <source>
        <dbReference type="Proteomes" id="UP000295418"/>
    </source>
</evidence>
<keyword evidence="2" id="KW-0808">Transferase</keyword>
<dbReference type="GO" id="GO:0016747">
    <property type="term" value="F:acyltransferase activity, transferring groups other than amino-acyl groups"/>
    <property type="evidence" value="ECO:0007669"/>
    <property type="project" value="InterPro"/>
</dbReference>
<dbReference type="EMBL" id="SKFG01000004">
    <property type="protein sequence ID" value="TCZ78852.1"/>
    <property type="molecule type" value="Genomic_DNA"/>
</dbReference>
<dbReference type="Gene3D" id="3.40.630.30">
    <property type="match status" value="1"/>
</dbReference>
<evidence type="ECO:0000259" key="1">
    <source>
        <dbReference type="PROSITE" id="PS51186"/>
    </source>
</evidence>
<protein>
    <submittedName>
        <fullName evidence="2">N-acetyltransferase</fullName>
    </submittedName>
</protein>
<dbReference type="InterPro" id="IPR000182">
    <property type="entry name" value="GNAT_dom"/>
</dbReference>
<dbReference type="Pfam" id="PF13302">
    <property type="entry name" value="Acetyltransf_3"/>
    <property type="match status" value="1"/>
</dbReference>
<dbReference type="InterPro" id="IPR016181">
    <property type="entry name" value="Acyl_CoA_acyltransferase"/>
</dbReference>
<accession>A0A4V2WPC6</accession>
<keyword evidence="3" id="KW-1185">Reference proteome</keyword>
<gene>
    <name evidence="2" type="ORF">E0485_07195</name>
</gene>
<reference evidence="2 3" key="1">
    <citation type="submission" date="2019-03" db="EMBL/GenBank/DDBJ databases">
        <authorList>
            <person name="Kim M.K.M."/>
        </authorList>
    </citation>
    <scope>NUCLEOTIDE SEQUENCE [LARGE SCALE GENOMIC DNA]</scope>
    <source>
        <strain evidence="2 3">18JY21-1</strain>
    </source>
</reference>
<name>A0A4V2WPC6_9BACL</name>
<sequence length="174" mass="20302">MAIPIIETERLIIREYVPEDLVQLHMILSDPMTMSFWPAPFTLEQAGDWIEDNLYNYEEQGFGRWAIVSKETRMIIGDCGINCIELDGQIEYDLGYIIHKLFWNEGYATEAAEACMKYAFEELGLHRLCANMPTEHLISKRVAEKLGMQLVKEFRNERNRGIMTYLYAIEQPVK</sequence>
<evidence type="ECO:0000313" key="2">
    <source>
        <dbReference type="EMBL" id="TCZ78852.1"/>
    </source>
</evidence>
<dbReference type="Proteomes" id="UP000295418">
    <property type="component" value="Unassembled WGS sequence"/>
</dbReference>
<dbReference type="PANTHER" id="PTHR43792:SF1">
    <property type="entry name" value="N-ACETYLTRANSFERASE DOMAIN-CONTAINING PROTEIN"/>
    <property type="match status" value="1"/>
</dbReference>
<dbReference type="PROSITE" id="PS51186">
    <property type="entry name" value="GNAT"/>
    <property type="match status" value="1"/>
</dbReference>
<dbReference type="AlphaFoldDB" id="A0A4V2WPC6"/>
<dbReference type="RefSeq" id="WP_132417302.1">
    <property type="nucleotide sequence ID" value="NZ_SKFG01000004.1"/>
</dbReference>
<proteinExistence type="predicted"/>
<dbReference type="InterPro" id="IPR051531">
    <property type="entry name" value="N-acetyltransferase"/>
</dbReference>
<dbReference type="SUPFAM" id="SSF55729">
    <property type="entry name" value="Acyl-CoA N-acyltransferases (Nat)"/>
    <property type="match status" value="1"/>
</dbReference>
<dbReference type="OrthoDB" id="9798081at2"/>
<comment type="caution">
    <text evidence="2">The sequence shown here is derived from an EMBL/GenBank/DDBJ whole genome shotgun (WGS) entry which is preliminary data.</text>
</comment>
<organism evidence="2 3">
    <name type="scientific">Paenibacillus albiflavus</name>
    <dbReference type="NCBI Taxonomy" id="2545760"/>
    <lineage>
        <taxon>Bacteria</taxon>
        <taxon>Bacillati</taxon>
        <taxon>Bacillota</taxon>
        <taxon>Bacilli</taxon>
        <taxon>Bacillales</taxon>
        <taxon>Paenibacillaceae</taxon>
        <taxon>Paenibacillus</taxon>
    </lineage>
</organism>